<dbReference type="GO" id="GO:0045259">
    <property type="term" value="C:proton-transporting ATP synthase complex"/>
    <property type="evidence" value="ECO:0007669"/>
    <property type="project" value="UniProtKB-KW"/>
</dbReference>
<dbReference type="InterPro" id="IPR005294">
    <property type="entry name" value="ATP_synth_F1_asu"/>
</dbReference>
<keyword evidence="8" id="KW-0472">Membrane</keyword>
<dbReference type="KEGG" id="mat:MARTH_orf499"/>
<dbReference type="InterPro" id="IPR020003">
    <property type="entry name" value="ATPase_a/bsu_AS"/>
</dbReference>
<evidence type="ECO:0000256" key="3">
    <source>
        <dbReference type="ARBA" id="ARBA00022741"/>
    </source>
</evidence>
<keyword evidence="5" id="KW-0067">ATP-binding</keyword>
<proteinExistence type="predicted"/>
<keyword evidence="4" id="KW-0375">Hydrogen ion transport</keyword>
<evidence type="ECO:0000256" key="4">
    <source>
        <dbReference type="ARBA" id="ARBA00022781"/>
    </source>
</evidence>
<accession>B3PMR9</accession>
<keyword evidence="10" id="KW-0066">ATP synthesis</keyword>
<evidence type="ECO:0000256" key="1">
    <source>
        <dbReference type="ARBA" id="ARBA00004370"/>
    </source>
</evidence>
<dbReference type="Proteomes" id="UP000008812">
    <property type="component" value="Chromosome"/>
</dbReference>
<dbReference type="AlphaFoldDB" id="B3PMR9"/>
<gene>
    <name evidence="13" type="primary">atpA</name>
    <name evidence="13" type="ordered locus">MARTH_orf499</name>
</gene>
<dbReference type="InterPro" id="IPR027417">
    <property type="entry name" value="P-loop_NTPase"/>
</dbReference>
<keyword evidence="7" id="KW-0406">Ion transport</keyword>
<feature type="domain" description="ATPase F1/V1/A1 complex alpha/beta subunit nucleotide-binding" evidence="11">
    <location>
        <begin position="143"/>
        <end position="353"/>
    </location>
</feature>
<dbReference type="GO" id="GO:0043531">
    <property type="term" value="F:ADP binding"/>
    <property type="evidence" value="ECO:0007669"/>
    <property type="project" value="TreeGrafter"/>
</dbReference>
<evidence type="ECO:0000256" key="5">
    <source>
        <dbReference type="ARBA" id="ARBA00022840"/>
    </source>
</evidence>
<sequence length="520" mass="58569">MTNKPMTTTTLNPRITAIFDYIIEVSGEYPYQQNTFYNLKSNPNLKGFLIHATKENAYLLISDESTKYQIGDEIIPSSNKTSVLTSKNYFGNIIDIYGNVIYPENQSQAKLNSADWYPNEGNPFNLAHSLSSVQTLNEQLYTGVIAIDLLIPIGKGQRELIIGDRQTGKTFLALNTIINQRQSDVKNIYVAIGIKKQELASIYEMLNEYDVMKNTIIISAASTNSYEQYLVPYIAMAHAENISFEDDVLIVFDDLTKHANIFREIALLIDKPVGKEAFPSDVFFAHSSLLERAGKFKNKKTITALPIVQTVDNDITSLISSNIISITDGQIVTNSELFSSGKLPAIDIELSVSRTGSSVQNYNITKVAGEINKIYRSYKRNLKLTSLKYDLNKETASLLSKGEMVEKMFNQVGVSLYSHKLILLTSKLISWGTFESVGDSEVALKFVDYLIENDRVAKSIYAAILENGEVNDDNMRDYFENSLEQFAKYNNLDWKLESRKKFIDLSPEFLLKATMKVGIK</sequence>
<comment type="subcellular location">
    <subcellularLocation>
        <location evidence="1">Membrane</location>
    </subcellularLocation>
</comment>
<evidence type="ECO:0000256" key="8">
    <source>
        <dbReference type="ARBA" id="ARBA00023136"/>
    </source>
</evidence>
<evidence type="ECO:0000256" key="9">
    <source>
        <dbReference type="ARBA" id="ARBA00023196"/>
    </source>
</evidence>
<keyword evidence="6" id="KW-1278">Translocase</keyword>
<dbReference type="PANTHER" id="PTHR48082">
    <property type="entry name" value="ATP SYNTHASE SUBUNIT ALPHA, MITOCHONDRIAL"/>
    <property type="match status" value="1"/>
</dbReference>
<reference evidence="13 14" key="1">
    <citation type="journal article" date="2008" name="Infect. Immun.">
        <title>Genome of Mycoplasma arthritidis.</title>
        <authorList>
            <person name="Dybvig K."/>
            <person name="Zuhua C."/>
            <person name="Lao P."/>
            <person name="Jordan D.S."/>
            <person name="French C.T."/>
            <person name="Tu A.H."/>
            <person name="Loraine A.E."/>
        </authorList>
    </citation>
    <scope>NUCLEOTIDE SEQUENCE [LARGE SCALE GENOMIC DNA]</scope>
    <source>
        <strain evidence="13 14">158L3-1</strain>
    </source>
</reference>
<keyword evidence="2" id="KW-0813">Transport</keyword>
<organism evidence="13 14">
    <name type="scientific">Metamycoplasma arthritidis (strain 158L3-1)</name>
    <name type="common">Mycoplasma arthritidis</name>
    <dbReference type="NCBI Taxonomy" id="243272"/>
    <lineage>
        <taxon>Bacteria</taxon>
        <taxon>Bacillati</taxon>
        <taxon>Mycoplasmatota</taxon>
        <taxon>Mycoplasmoidales</taxon>
        <taxon>Metamycoplasmataceae</taxon>
        <taxon>Metamycoplasma</taxon>
    </lineage>
</organism>
<dbReference type="EMBL" id="CP001047">
    <property type="protein sequence ID" value="ACF07321.1"/>
    <property type="molecule type" value="Genomic_DNA"/>
</dbReference>
<dbReference type="PROSITE" id="PS00152">
    <property type="entry name" value="ATPASE_ALPHA_BETA"/>
    <property type="match status" value="1"/>
</dbReference>
<dbReference type="FunFam" id="3.40.50.300:FF:004039">
    <property type="entry name" value="ATP synthase subunit alpha, mitochondrial"/>
    <property type="match status" value="1"/>
</dbReference>
<name>B3PMR9_META1</name>
<evidence type="ECO:0000313" key="14">
    <source>
        <dbReference type="Proteomes" id="UP000008812"/>
    </source>
</evidence>
<keyword evidence="9" id="KW-0139">CF(1)</keyword>
<dbReference type="InterPro" id="IPR000793">
    <property type="entry name" value="ATP_synth_asu_C"/>
</dbReference>
<dbReference type="NCBIfam" id="NF005523">
    <property type="entry name" value="PRK07165.1"/>
    <property type="match status" value="1"/>
</dbReference>
<dbReference type="HOGENOM" id="CLU_010091_0_0_14"/>
<evidence type="ECO:0000256" key="10">
    <source>
        <dbReference type="ARBA" id="ARBA00023310"/>
    </source>
</evidence>
<dbReference type="Pfam" id="PF00006">
    <property type="entry name" value="ATP-synt_ab"/>
    <property type="match status" value="1"/>
</dbReference>
<keyword evidence="14" id="KW-1185">Reference proteome</keyword>
<dbReference type="STRING" id="243272.MARTH_orf499"/>
<dbReference type="Gene3D" id="3.40.50.12240">
    <property type="match status" value="1"/>
</dbReference>
<protein>
    <submittedName>
        <fullName evidence="13">ATP synthase subunit A</fullName>
    </submittedName>
</protein>
<evidence type="ECO:0000313" key="13">
    <source>
        <dbReference type="EMBL" id="ACF07321.1"/>
    </source>
</evidence>
<dbReference type="SUPFAM" id="SSF52540">
    <property type="entry name" value="P-loop containing nucleoside triphosphate hydrolases"/>
    <property type="match status" value="1"/>
</dbReference>
<feature type="domain" description="ATP synthase alpha subunit C-terminal" evidence="12">
    <location>
        <begin position="362"/>
        <end position="482"/>
    </location>
</feature>
<dbReference type="NCBIfam" id="NF045936">
    <property type="entry name" value="MSC_0619_alpha"/>
    <property type="match status" value="1"/>
</dbReference>
<evidence type="ECO:0000259" key="11">
    <source>
        <dbReference type="Pfam" id="PF00006"/>
    </source>
</evidence>
<evidence type="ECO:0000256" key="2">
    <source>
        <dbReference type="ARBA" id="ARBA00022448"/>
    </source>
</evidence>
<dbReference type="GO" id="GO:0005524">
    <property type="term" value="F:ATP binding"/>
    <property type="evidence" value="ECO:0007669"/>
    <property type="project" value="UniProtKB-KW"/>
</dbReference>
<dbReference type="PANTHER" id="PTHR48082:SF2">
    <property type="entry name" value="ATP SYNTHASE SUBUNIT ALPHA, MITOCHONDRIAL"/>
    <property type="match status" value="1"/>
</dbReference>
<evidence type="ECO:0000256" key="6">
    <source>
        <dbReference type="ARBA" id="ARBA00022967"/>
    </source>
</evidence>
<dbReference type="Pfam" id="PF00306">
    <property type="entry name" value="ATP-synt_ab_C"/>
    <property type="match status" value="1"/>
</dbReference>
<evidence type="ECO:0000259" key="12">
    <source>
        <dbReference type="Pfam" id="PF00306"/>
    </source>
</evidence>
<dbReference type="InterPro" id="IPR000194">
    <property type="entry name" value="ATPase_F1/V1/A1_a/bsu_nucl-bd"/>
</dbReference>
<keyword evidence="3" id="KW-0547">Nucleotide-binding</keyword>
<dbReference type="eggNOG" id="COG0056">
    <property type="taxonomic scope" value="Bacteria"/>
</dbReference>
<dbReference type="GO" id="GO:0046933">
    <property type="term" value="F:proton-transporting ATP synthase activity, rotational mechanism"/>
    <property type="evidence" value="ECO:0007669"/>
    <property type="project" value="InterPro"/>
</dbReference>
<evidence type="ECO:0000256" key="7">
    <source>
        <dbReference type="ARBA" id="ARBA00023065"/>
    </source>
</evidence>